<evidence type="ECO:0000256" key="1">
    <source>
        <dbReference type="ARBA" id="ARBA00009156"/>
    </source>
</evidence>
<protein>
    <submittedName>
        <fullName evidence="7">Sugar kinase</fullName>
    </submittedName>
</protein>
<evidence type="ECO:0000256" key="2">
    <source>
        <dbReference type="ARBA" id="ARBA00022679"/>
    </source>
</evidence>
<feature type="domain" description="Carbohydrate kinase FGGY C-terminal" evidence="6">
    <location>
        <begin position="262"/>
        <end position="450"/>
    </location>
</feature>
<dbReference type="RefSeq" id="WP_049736940.1">
    <property type="nucleotide sequence ID" value="NZ_BJON01000006.1"/>
</dbReference>
<dbReference type="InterPro" id="IPR018485">
    <property type="entry name" value="FGGY_C"/>
</dbReference>
<dbReference type="InterPro" id="IPR050406">
    <property type="entry name" value="FGGY_Carb_Kinase"/>
</dbReference>
<dbReference type="PIRSF" id="PIRSF000538">
    <property type="entry name" value="GlpK"/>
    <property type="match status" value="1"/>
</dbReference>
<dbReference type="Pfam" id="PF02782">
    <property type="entry name" value="FGGY_C"/>
    <property type="match status" value="1"/>
</dbReference>
<evidence type="ECO:0000313" key="8">
    <source>
        <dbReference type="EMBL" id="KNB74687.1"/>
    </source>
</evidence>
<feature type="domain" description="Carbohydrate kinase FGGY N-terminal" evidence="5">
    <location>
        <begin position="3"/>
        <end position="249"/>
    </location>
</feature>
<dbReference type="OrthoDB" id="9805576at2"/>
<evidence type="ECO:0000256" key="4">
    <source>
        <dbReference type="RuleBase" id="RU003733"/>
    </source>
</evidence>
<dbReference type="SUPFAM" id="SSF53067">
    <property type="entry name" value="Actin-like ATPase domain"/>
    <property type="match status" value="2"/>
</dbReference>
<accession>A0A0K9Z1E3</accession>
<dbReference type="InterPro" id="IPR043129">
    <property type="entry name" value="ATPase_NBD"/>
</dbReference>
<comment type="caution">
    <text evidence="8">The sequence shown here is derived from an EMBL/GenBank/DDBJ whole genome shotgun (WGS) entry which is preliminary data.</text>
</comment>
<dbReference type="EMBL" id="BJON01000006">
    <property type="protein sequence ID" value="GED67662.1"/>
    <property type="molecule type" value="Genomic_DNA"/>
</dbReference>
<reference evidence="7 10" key="3">
    <citation type="submission" date="2019-06" db="EMBL/GenBank/DDBJ databases">
        <title>Whole genome shotgun sequence of Brevibacillus reuszeri NBRC 15719.</title>
        <authorList>
            <person name="Hosoyama A."/>
            <person name="Uohara A."/>
            <person name="Ohji S."/>
            <person name="Ichikawa N."/>
        </authorList>
    </citation>
    <scope>NUCLEOTIDE SEQUENCE [LARGE SCALE GENOMIC DNA]</scope>
    <source>
        <strain evidence="7 10">NBRC 15719</strain>
    </source>
</reference>
<dbReference type="InterPro" id="IPR018484">
    <property type="entry name" value="FGGY_N"/>
</dbReference>
<dbReference type="PANTHER" id="PTHR43095:SF5">
    <property type="entry name" value="XYLULOSE KINASE"/>
    <property type="match status" value="1"/>
</dbReference>
<evidence type="ECO:0000313" key="10">
    <source>
        <dbReference type="Proteomes" id="UP000319578"/>
    </source>
</evidence>
<evidence type="ECO:0000259" key="6">
    <source>
        <dbReference type="Pfam" id="PF02782"/>
    </source>
</evidence>
<evidence type="ECO:0000313" key="7">
    <source>
        <dbReference type="EMBL" id="GED67662.1"/>
    </source>
</evidence>
<dbReference type="PATRIC" id="fig|54915.3.peg.5799"/>
<dbReference type="PANTHER" id="PTHR43095">
    <property type="entry name" value="SUGAR KINASE"/>
    <property type="match status" value="1"/>
</dbReference>
<dbReference type="Gene3D" id="3.30.420.40">
    <property type="match status" value="2"/>
</dbReference>
<evidence type="ECO:0000313" key="9">
    <source>
        <dbReference type="Proteomes" id="UP000036834"/>
    </source>
</evidence>
<evidence type="ECO:0000259" key="5">
    <source>
        <dbReference type="Pfam" id="PF00370"/>
    </source>
</evidence>
<sequence length="508" mass="56398">MSYVMGIDIGTYESKGVLVDREGRRVAYQSLPHSLEIPQHGWAEHDAEKTWWHAVKTLSKALIAEGQKTAGFQASLIEAVGISTIGPAVVPIDHNGNALRKAILYGIDTRASKEIDELNQKIGPAEILRKGGHYLSSQSAGAKILWIRNQEPRVYDQTACFLSGNGYLVYKLTKERVIDAYTACAFSPLFDLQKLDWDDERCVYVTEREKLPRIAWSHEIVGCVTPEAAEATGLSAGTKVIAGTADAMSESISVGAVNEGDMMIMYGSSTFFIQVIASQTQTEKFWPSVHAVPNLHTLTGGTSTAGSITRWFVDQWLQPGESRDEGYTRLTRLAEQSKPGANGLIMLPYFSGERTPIHHLQARGTWFGLTLKHTTGDLYRAILEGIGYSIRHNIEEMRLAGFPPRKLVAIGGGTKNRLWLQAVSSICCEGQYIPKVTYGAAYGDAFLAALGLGWYDRLEEIESWVEYTEVLLPQSKEAEIYEKYYRLYREIYEQTKGSMDALSSISKD</sequence>
<dbReference type="InterPro" id="IPR018483">
    <property type="entry name" value="Carb_kinase_FGGY_CS"/>
</dbReference>
<reference evidence="9" key="1">
    <citation type="submission" date="2015-07" db="EMBL/GenBank/DDBJ databases">
        <title>Genome sequencing project for genomic taxonomy and phylogenomics of Bacillus-like bacteria.</title>
        <authorList>
            <person name="Liu B."/>
            <person name="Wang J."/>
            <person name="Zhu Y."/>
            <person name="Liu G."/>
            <person name="Chen Q."/>
            <person name="Chen Z."/>
            <person name="Lan J."/>
            <person name="Che J."/>
            <person name="Ge C."/>
            <person name="Shi H."/>
            <person name="Pan Z."/>
            <person name="Liu X."/>
        </authorList>
    </citation>
    <scope>NUCLEOTIDE SEQUENCE [LARGE SCALE GENOMIC DNA]</scope>
    <source>
        <strain evidence="9">DSM 9887</strain>
    </source>
</reference>
<dbReference type="Pfam" id="PF00370">
    <property type="entry name" value="FGGY_N"/>
    <property type="match status" value="1"/>
</dbReference>
<name>A0A0K9Z1E3_9BACL</name>
<reference evidence="8" key="2">
    <citation type="submission" date="2015-07" db="EMBL/GenBank/DDBJ databases">
        <title>MeaNS - Measles Nucleotide Surveillance Program.</title>
        <authorList>
            <person name="Tran T."/>
            <person name="Druce J."/>
        </authorList>
    </citation>
    <scope>NUCLEOTIDE SEQUENCE</scope>
    <source>
        <strain evidence="8">DSM 9887</strain>
    </source>
</reference>
<evidence type="ECO:0000256" key="3">
    <source>
        <dbReference type="ARBA" id="ARBA00022777"/>
    </source>
</evidence>
<keyword evidence="3 4" id="KW-0418">Kinase</keyword>
<dbReference type="GO" id="GO:0005975">
    <property type="term" value="P:carbohydrate metabolic process"/>
    <property type="evidence" value="ECO:0007669"/>
    <property type="project" value="InterPro"/>
</dbReference>
<comment type="similarity">
    <text evidence="1 4">Belongs to the FGGY kinase family.</text>
</comment>
<dbReference type="Proteomes" id="UP000319578">
    <property type="component" value="Unassembled WGS sequence"/>
</dbReference>
<organism evidence="8 9">
    <name type="scientific">Brevibacillus reuszeri</name>
    <dbReference type="NCBI Taxonomy" id="54915"/>
    <lineage>
        <taxon>Bacteria</taxon>
        <taxon>Bacillati</taxon>
        <taxon>Bacillota</taxon>
        <taxon>Bacilli</taxon>
        <taxon>Bacillales</taxon>
        <taxon>Paenibacillaceae</taxon>
        <taxon>Brevibacillus</taxon>
    </lineage>
</organism>
<dbReference type="InterPro" id="IPR000577">
    <property type="entry name" value="Carb_kinase_FGGY"/>
</dbReference>
<dbReference type="AlphaFoldDB" id="A0A0K9Z1E3"/>
<proteinExistence type="inferred from homology"/>
<dbReference type="GO" id="GO:0016301">
    <property type="term" value="F:kinase activity"/>
    <property type="evidence" value="ECO:0007669"/>
    <property type="project" value="UniProtKB-KW"/>
</dbReference>
<dbReference type="PROSITE" id="PS00445">
    <property type="entry name" value="FGGY_KINASES_2"/>
    <property type="match status" value="1"/>
</dbReference>
<dbReference type="STRING" id="54915.ADS79_03115"/>
<dbReference type="EMBL" id="LGIQ01000002">
    <property type="protein sequence ID" value="KNB74687.1"/>
    <property type="molecule type" value="Genomic_DNA"/>
</dbReference>
<keyword evidence="10" id="KW-1185">Reference proteome</keyword>
<dbReference type="CDD" id="cd07804">
    <property type="entry name" value="ASKHA_NBD_FGGY_RrXK-like"/>
    <property type="match status" value="1"/>
</dbReference>
<dbReference type="Proteomes" id="UP000036834">
    <property type="component" value="Unassembled WGS sequence"/>
</dbReference>
<keyword evidence="2 4" id="KW-0808">Transferase</keyword>
<dbReference type="GO" id="GO:0016773">
    <property type="term" value="F:phosphotransferase activity, alcohol group as acceptor"/>
    <property type="evidence" value="ECO:0007669"/>
    <property type="project" value="InterPro"/>
</dbReference>
<gene>
    <name evidence="8" type="ORF">ADS79_03115</name>
    <name evidence="7" type="ORF">BRE01_13640</name>
</gene>